<protein>
    <submittedName>
        <fullName evidence="2">Porin</fullName>
    </submittedName>
</protein>
<dbReference type="EMBL" id="JBIHSF010000006">
    <property type="protein sequence ID" value="MFH0260368.1"/>
    <property type="molecule type" value="Genomic_DNA"/>
</dbReference>
<dbReference type="Gene3D" id="2.40.160.10">
    <property type="entry name" value="Porin"/>
    <property type="match status" value="1"/>
</dbReference>
<evidence type="ECO:0000256" key="1">
    <source>
        <dbReference type="ARBA" id="ARBA00022729"/>
    </source>
</evidence>
<dbReference type="InterPro" id="IPR023614">
    <property type="entry name" value="Porin_dom_sf"/>
</dbReference>
<dbReference type="Proteomes" id="UP001607125">
    <property type="component" value="Unassembled WGS sequence"/>
</dbReference>
<keyword evidence="1" id="KW-0732">Signal</keyword>
<name>A0ABW7IIA7_9VIBR</name>
<reference evidence="2 3" key="1">
    <citation type="submission" date="2024-10" db="EMBL/GenBank/DDBJ databases">
        <authorList>
            <person name="Yibar A."/>
            <person name="Saticioglu I.B."/>
            <person name="Duman M."/>
            <person name="Ajmi N."/>
            <person name="Gurler F."/>
            <person name="Ay H."/>
            <person name="Onuk E."/>
            <person name="Guler S."/>
            <person name="Romalde J.L."/>
        </authorList>
    </citation>
    <scope>NUCLEOTIDE SEQUENCE [LARGE SCALE GENOMIC DNA]</scope>
    <source>
        <strain evidence="2 3">1-TCBS-B</strain>
    </source>
</reference>
<dbReference type="RefSeq" id="WP_394628890.1">
    <property type="nucleotide sequence ID" value="NZ_JBIHSF010000006.1"/>
</dbReference>
<keyword evidence="3" id="KW-1185">Reference proteome</keyword>
<comment type="caution">
    <text evidence="2">The sequence shown here is derived from an EMBL/GenBank/DDBJ whole genome shotgun (WGS) entry which is preliminary data.</text>
</comment>
<evidence type="ECO:0000313" key="3">
    <source>
        <dbReference type="Proteomes" id="UP001607125"/>
    </source>
</evidence>
<accession>A0ABW7IIA7</accession>
<organism evidence="2 3">
    <name type="scientific">Vibrio barjaei</name>
    <dbReference type="NCBI Taxonomy" id="1676683"/>
    <lineage>
        <taxon>Bacteria</taxon>
        <taxon>Pseudomonadati</taxon>
        <taxon>Pseudomonadota</taxon>
        <taxon>Gammaproteobacteria</taxon>
        <taxon>Vibrionales</taxon>
        <taxon>Vibrionaceae</taxon>
        <taxon>Vibrio</taxon>
    </lineage>
</organism>
<gene>
    <name evidence="2" type="ORF">ACGRH2_08035</name>
</gene>
<dbReference type="PANTHER" id="PTHR34501">
    <property type="entry name" value="PROTEIN YDDL-RELATED"/>
    <property type="match status" value="1"/>
</dbReference>
<evidence type="ECO:0000313" key="2">
    <source>
        <dbReference type="EMBL" id="MFH0260368.1"/>
    </source>
</evidence>
<dbReference type="InterPro" id="IPR050298">
    <property type="entry name" value="Gram-neg_bact_OMP"/>
</dbReference>
<dbReference type="PANTHER" id="PTHR34501:SF2">
    <property type="entry name" value="OUTER MEMBRANE PORIN F-RELATED"/>
    <property type="match status" value="1"/>
</dbReference>
<sequence>MQVFKAKKLVLVAIIGYSVPVSGMELKNPNIPSLFIGGHFSVGAIKGQTESLSINSLSPRINLVSIQSLTDTLWIEAKGEWGVNSLGGSDSFATRLGYIALAHDSNGSIVFGKQWSPYYVAGGVADKPIAFANEFLYDNQGPLGTARADSMISYTNIYQFADFISFKFGFGWQGASVTSYTKDSGSTEHSYDLGQRVQTLLAYEVSEVSINYAFSSGNISSATEELIPEEEEASSHLFSVSYGQYGTGVYLAGVIALNSYMNSYNEQLLSDTKAYEAILAYGLSNGLNVSLNSEWLLNESSTAQEFESGTVVYATAALQVEYDIDRRLRGYGGYQLDLQGTGSFKESKDNILMLGVRFFL</sequence>
<proteinExistence type="predicted"/>
<dbReference type="SUPFAM" id="SSF56935">
    <property type="entry name" value="Porins"/>
    <property type="match status" value="1"/>
</dbReference>